<evidence type="ECO:0000313" key="3">
    <source>
        <dbReference type="EMBL" id="SFZ84895.1"/>
    </source>
</evidence>
<keyword evidence="4" id="KW-1185">Reference proteome</keyword>
<dbReference type="KEGG" id="tmar:MARIT_2960"/>
<reference evidence="3 4" key="1">
    <citation type="submission" date="2016-11" db="EMBL/GenBank/DDBJ databases">
        <authorList>
            <person name="Jaros S."/>
            <person name="Januszkiewicz K."/>
            <person name="Wedrychowicz H."/>
        </authorList>
    </citation>
    <scope>NUCLEOTIDE SEQUENCE [LARGE SCALE GENOMIC DNA]</scope>
    <source>
        <strain evidence="3">NCIMB 2154T</strain>
    </source>
</reference>
<evidence type="ECO:0000259" key="2">
    <source>
        <dbReference type="Pfam" id="PF14349"/>
    </source>
</evidence>
<feature type="domain" description="Gliding motility protein SprA N-terminal" evidence="2">
    <location>
        <begin position="58"/>
        <end position="414"/>
    </location>
</feature>
<feature type="domain" description="Gliding motility protein SprA N-terminal" evidence="2">
    <location>
        <begin position="1114"/>
        <end position="1605"/>
    </location>
</feature>
<dbReference type="Pfam" id="PF14349">
    <property type="entry name" value="SprA_N"/>
    <property type="match status" value="2"/>
</dbReference>
<name>A0A2H1EDL1_9FLAO</name>
<evidence type="ECO:0000313" key="4">
    <source>
        <dbReference type="Proteomes" id="UP000231564"/>
    </source>
</evidence>
<dbReference type="EMBL" id="LT634361">
    <property type="protein sequence ID" value="SFZ84895.1"/>
    <property type="molecule type" value="Genomic_DNA"/>
</dbReference>
<dbReference type="InterPro" id="IPR025684">
    <property type="entry name" value="SprA_N_dom"/>
</dbReference>
<feature type="region of interest" description="Disordered" evidence="1">
    <location>
        <begin position="1145"/>
        <end position="1167"/>
    </location>
</feature>
<protein>
    <submittedName>
        <fullName evidence="3">T9SS cell surface protein SprA</fullName>
    </submittedName>
</protein>
<proteinExistence type="predicted"/>
<sequence>MVLEIKLKNRLLTALAFLVSVVSFSQVIKKDSVLSVKKDSIIPLKYGFKHTQKGSLFLNNPVERQITYDKALNKFVIVEKIGNYYVGNPIFMTPREYDEYRLKNDLRDYYKEKIDATNTKKKGSKNGRKNLLPKYYVNSKFFESIFGGNEVEVIPTGQINIKLGGIYQNSKNPQISIENQSSFTFDFDQQISASLQAKVGKRLKFTANYDTQSTFDFQNLIKLEYTPTEDDILQNIEAGNVSMSIKNSLINGAQALFGVKADLKFGNTYVSTVFSQQNSQSKTVVAKGGATIEPFELRATDYDNDRHFFLGQYFRENYKEALAQYPLVSSPINITRIEVWVTNRNQNVKDYRSIVALADIGESKGQNKVNAEVQTVPMPVMVGSDTIPYNGVNDLSALIANGTGPIRDIATVGDALTFPNYKIAQGQGYSYLQNARKLQPNEFRLNPQLGFISLSRRLNDGEVLAVAYEYTVVGATNKETVFKVGEFSNDGVIAPANLVVKLLRSEILTTVRPNTRTNESLGTPFPTWQLMMKNIYALGAFPLRQEGFRFELLYRDDETGVLQNTLQNANEEAIRNKTLLNLLNLDKLDQSQFAVPNGDGFFDYVEGITVSSERGYVIFPETEPFGTDLKEILTNTSDRKKYVFNNLYLTTKAQAKNEYQNKDKFFLKGYFKSEASRGISLGAFNIPRGSVIVTAGGRQLVEGVDYVVDYQLGRVQILDPGLEASGIPINARVENNTFFSQQRKTFIGVDVEHRFSDKFVVGGTFLNVSEKPITPKVNYGAEPIDNTMLGLNVDYSTEVPYFTKLANKLPFVETEAPSNLSVRADMAYLLPGSPSGINVNGTATSYVDDFEASQIPISLTSPQQWFTASTPISQQLGGDLGGRLEYNYKRGKIAWYNVDQLFYGGGSNKPSNIDDSELSRAEVRQVRYQELFPNTDLDITQLDIVRTLDLAYYPLERGPYNFNPNEINPEDRWGGLMRPLTTNNFEQANVEYVQFWLLDPYENYSITEEEGLPAGLNPRDPINHVGELYINLGNISEDILKDDRKQYENGLPADGIKTPANIDSSSIWGDLPRNPSILYAFDASDEARIHQDVGLDGLSDEEERAKFPNFANLPDPAGDNFQYFRGRELDAANASILSRYKNYNNTQGNSPTVNQSSESFPTSSTTYPDVEDINKDQTMNPVDSYFEYKISLNSSDLVKGRNFIVDTKSTPVVLPNGTSKTATWYQFRIPIRNVTDSQKFGGITDFNSIRFIRMFVTKFKMPVVLRMGELELVRSDWRRYTKTLKPNVPENDLDGNQLNNFEVGVVSIEQNQNRYELPPGIIRERLQGTNRIQRQNEQSVTLKVTDLPEGSTRAIYKNISIDMRRYKNLRMFLHAERPNVSSSINDGEISAVIRLGTDLNENFYEIEKPLKLSTKLSNPTSLDAWPEENNLEVLLKELGRLKLKRDALKEPANTVYSSTSSNGLKITVKGNPTLAQVRTVMLGVKNTSTTGNKSTEVWFNELRAVGFDNKGGWAAVLNADANFADVANVSLAGSMSTIGFGNVEDRVQERSVEEAKQYSVATNVSLGKLVTPKKWGIQIPMSYSYGEEFRDPQYDLQYQDIELADAKEVNPNSKNAQDYRRRKSISFINVKKNRNPTSKKEPKFYDVENISVSYSFNEEFRKDYNIERYVNQNMMAGANYNFSFKPWVYEPFKKSKKFKNKYWKLIRDLNFSPLPKTLAVNSRINRNFNEQQSRNLISDIGLSPQPRLIQRRFMFNWDYTIGFDLTKSLQLNFNATNNYIYDSFGKDEQLEIYDEFFNIGRANKYHQKLNTTYKLPINKIPFLGFIKADYGYTADFDWQAASQSPLSAEANGLRYVDVVGNTIQNASTHNLNTNIDFKRFYKTIGLDKLLLKGGNRKVVKKGTVTVGGRRVSKRTRVTRKSSFGKKLMKGVYDVLTSVKQAKVSYSQNNGTSLQGYKPGAGFLGRDSFEGTTAPSLGFVFGSQTDILYRAIQNGWLVARDASNVEDKYFNKNYSKTKYDKLDYTISVKPIKSLTIDLRGNRIKTSNIAQQLDVLGDYDEVERKYKNQRINPNIRPNETGNYSISHFMLGTAFKDSEALYQKFLGYRGIISNRLSLETGLPNSNTIDGPGYKSNGQQALLPAFLAAYSGNSVNSVSTGIFRNIPLPNWTLRYNGLMKYKWFKKNFSSFTLAHGYKSSYTIGNYTSNAQYDVDAPNKTNTSKNYQPELLITSATLIDEFSPLVRLDVKMKNSFSLKGEIRKDRSLTLNFNNNTLTDIKGTEYVIGFGYKIRDVKFVTRFTGKKETLKGDINLRADISLRDNLTLIRSIDEQNNQITGGENLFGLKFIADYNLSRSLTASFYYNHQTFRYAISTTFPRQSINAGINLIYKLGN</sequence>
<gene>
    <name evidence="3" type="primary">sprA</name>
    <name evidence="3" type="ORF">MARIT_2960</name>
</gene>
<dbReference type="NCBIfam" id="TIGR04189">
    <property type="entry name" value="surface_SprA"/>
    <property type="match status" value="1"/>
</dbReference>
<organism evidence="3 4">
    <name type="scientific">Tenacibaculum maritimum NCIMB 2154</name>
    <dbReference type="NCBI Taxonomy" id="1349785"/>
    <lineage>
        <taxon>Bacteria</taxon>
        <taxon>Pseudomonadati</taxon>
        <taxon>Bacteroidota</taxon>
        <taxon>Flavobacteriia</taxon>
        <taxon>Flavobacteriales</taxon>
        <taxon>Flavobacteriaceae</taxon>
        <taxon>Tenacibaculum</taxon>
    </lineage>
</organism>
<dbReference type="InterPro" id="IPR026377">
    <property type="entry name" value="Cell_surface_SprA"/>
</dbReference>
<evidence type="ECO:0000256" key="1">
    <source>
        <dbReference type="SAM" id="MobiDB-lite"/>
    </source>
</evidence>
<accession>A0A2H1EDL1</accession>
<dbReference type="STRING" id="1349785.GCA_000509405_02519"/>
<dbReference type="Proteomes" id="UP000231564">
    <property type="component" value="Chromosome MARIT"/>
</dbReference>